<feature type="region of interest" description="Disordered" evidence="1">
    <location>
        <begin position="64"/>
        <end position="141"/>
    </location>
</feature>
<evidence type="ECO:0000256" key="1">
    <source>
        <dbReference type="SAM" id="MobiDB-lite"/>
    </source>
</evidence>
<name>A0ABV9WMQ1_9ACTN</name>
<keyword evidence="3" id="KW-1185">Reference proteome</keyword>
<dbReference type="EMBL" id="JBHSIU010000130">
    <property type="protein sequence ID" value="MFC5008283.1"/>
    <property type="molecule type" value="Genomic_DNA"/>
</dbReference>
<sequence length="141" mass="15716">MAARRLRDAVGAGERVVPGAPAHWLRLVRQGAPHLLSADSAIRRLTPVRLRWPDLPDAARIAWEPAPHRPATEAPLQEGARPGGRRTPAVVKRAAPEPAVEPDRWPTLPDDTVQWRVTSRPDADNQMHRLDEEQRGLPWNA</sequence>
<reference evidence="3" key="1">
    <citation type="journal article" date="2019" name="Int. J. Syst. Evol. Microbiol.">
        <title>The Global Catalogue of Microorganisms (GCM) 10K type strain sequencing project: providing services to taxonomists for standard genome sequencing and annotation.</title>
        <authorList>
            <consortium name="The Broad Institute Genomics Platform"/>
            <consortium name="The Broad Institute Genome Sequencing Center for Infectious Disease"/>
            <person name="Wu L."/>
            <person name="Ma J."/>
        </authorList>
    </citation>
    <scope>NUCLEOTIDE SEQUENCE [LARGE SCALE GENOMIC DNA]</scope>
    <source>
        <strain evidence="3">CGMCC 4.7152</strain>
    </source>
</reference>
<dbReference type="Proteomes" id="UP001595912">
    <property type="component" value="Unassembled WGS sequence"/>
</dbReference>
<evidence type="ECO:0000313" key="3">
    <source>
        <dbReference type="Proteomes" id="UP001595912"/>
    </source>
</evidence>
<gene>
    <name evidence="2" type="ORF">ACFPIJ_62045</name>
</gene>
<comment type="caution">
    <text evidence="2">The sequence shown here is derived from an EMBL/GenBank/DDBJ whole genome shotgun (WGS) entry which is preliminary data.</text>
</comment>
<accession>A0ABV9WMQ1</accession>
<protein>
    <submittedName>
        <fullName evidence="2">Uncharacterized protein</fullName>
    </submittedName>
</protein>
<evidence type="ECO:0000313" key="2">
    <source>
        <dbReference type="EMBL" id="MFC5008283.1"/>
    </source>
</evidence>
<organism evidence="2 3">
    <name type="scientific">Dactylosporangium cerinum</name>
    <dbReference type="NCBI Taxonomy" id="1434730"/>
    <lineage>
        <taxon>Bacteria</taxon>
        <taxon>Bacillati</taxon>
        <taxon>Actinomycetota</taxon>
        <taxon>Actinomycetes</taxon>
        <taxon>Micromonosporales</taxon>
        <taxon>Micromonosporaceae</taxon>
        <taxon>Dactylosporangium</taxon>
    </lineage>
</organism>
<proteinExistence type="predicted"/>
<feature type="compositionally biased region" description="Basic and acidic residues" evidence="1">
    <location>
        <begin position="119"/>
        <end position="135"/>
    </location>
</feature>
<dbReference type="RefSeq" id="WP_380128941.1">
    <property type="nucleotide sequence ID" value="NZ_JBHSIU010000130.1"/>
</dbReference>